<gene>
    <name evidence="3" type="ORF">MFP26_04870</name>
</gene>
<evidence type="ECO:0000259" key="2">
    <source>
        <dbReference type="Pfam" id="PF13953"/>
    </source>
</evidence>
<keyword evidence="1" id="KW-0732">Signal</keyword>
<dbReference type="InterPro" id="IPR000015">
    <property type="entry name" value="Fimb_usher"/>
</dbReference>
<sequence length="780" mass="84578">MACNRVGLFWGMICLACSGVSGIAWAEDPARQNLLLNVVVNGQERAGVDDFVADNGTLFVTATQLTRLGLILPPSSSSTGDELVDLATIRGWRYRLDNETQTLHLQVPNQNLVAQQLNAPQTPDSGAVAHSDNGAVLNYDTQITSYDGQLSDSTTGDLRLFGNYGVFETSAVRTHNPYLRRTVRLNSTYSISDVEKLRTYHVGDFINSGLPWTRPIRMAGMQMTTNFGLRPDLVTFPRPGITGEVAVPSSVDIYINGIHQLSSRVEPGPFEVTQLPVTSGGGEIAMVVKDASGRQTRQTLPFYTGASLLQKGLDSLAVETGMVRRRYATRSSDYTQSAAALSYRHGVTDGMTLSSHFEATEKLAMGGIGADLLLSRHGILSASLATSQFGSRQGNQYGLGFSHLLPAMNYGISILQADKNFYDIAAANDDTMPGTTLRASIGFPVPPGNGSFSLIYAKRMVNFYNDYDLTSERIATSTLSATYSASLPYDSYGYVTLLHDFDNHQGSGIFIGFAIPFGRRATVSANSSMSNGNHYQTVQARQSAVQRGDIGWKVANQSGSRARQNMALDYKSPWGLIGTEIERSKEGNALRASAQGAISTLGGHFFASNTIYDSFGVVETDGLPGITVLQENRPLGKTDRNGVMFIEQLNAYENNHLSINPDDVPMDVSLRYTELNLTPGDRAGILAKFPVRRSNSATIRLIDANRQPLPLGSTAVLNENGVQQVVGYDGIVFFENLDPHNTLAIERNEQPACRVAFDYQPQANAIPEIGPLICLSGEKP</sequence>
<keyword evidence="4" id="KW-1185">Reference proteome</keyword>
<evidence type="ECO:0000256" key="1">
    <source>
        <dbReference type="SAM" id="SignalP"/>
    </source>
</evidence>
<evidence type="ECO:0000313" key="4">
    <source>
        <dbReference type="Proteomes" id="UP001203069"/>
    </source>
</evidence>
<protein>
    <submittedName>
        <fullName evidence="3">Fimbria/pilus outer membrane usher protein</fullName>
    </submittedName>
</protein>
<dbReference type="Gene3D" id="2.60.40.2070">
    <property type="match status" value="1"/>
</dbReference>
<dbReference type="Pfam" id="PF13953">
    <property type="entry name" value="PapC_C"/>
    <property type="match status" value="1"/>
</dbReference>
<dbReference type="Proteomes" id="UP001203069">
    <property type="component" value="Unassembled WGS sequence"/>
</dbReference>
<dbReference type="Gene3D" id="2.60.40.3110">
    <property type="match status" value="1"/>
</dbReference>
<reference evidence="3 4" key="1">
    <citation type="submission" date="2022-02" db="EMBL/GenBank/DDBJ databases">
        <title>Description of Brenneria tiliae sp. nov. isolated from symptomatic Tilia x moltkei and Tilia x europaea trees in the UK.</title>
        <authorList>
            <person name="Kile H."/>
        </authorList>
    </citation>
    <scope>NUCLEOTIDE SEQUENCE [LARGE SCALE GENOMIC DNA]</scope>
    <source>
        <strain evidence="3 4">MC1SB4.1</strain>
    </source>
</reference>
<dbReference type="PANTHER" id="PTHR30451">
    <property type="entry name" value="OUTER MEMBRANE USHER PROTEIN"/>
    <property type="match status" value="1"/>
</dbReference>
<dbReference type="EMBL" id="JAKPBZ010000106">
    <property type="protein sequence ID" value="MCL2892032.1"/>
    <property type="molecule type" value="Genomic_DNA"/>
</dbReference>
<organism evidence="3 4">
    <name type="scientific">Brenneria tiliae</name>
    <dbReference type="NCBI Taxonomy" id="2914984"/>
    <lineage>
        <taxon>Bacteria</taxon>
        <taxon>Pseudomonadati</taxon>
        <taxon>Pseudomonadota</taxon>
        <taxon>Gammaproteobacteria</taxon>
        <taxon>Enterobacterales</taxon>
        <taxon>Pectobacteriaceae</taxon>
        <taxon>Brenneria</taxon>
    </lineage>
</organism>
<accession>A0ABT0MQG4</accession>
<feature type="signal peptide" evidence="1">
    <location>
        <begin position="1"/>
        <end position="26"/>
    </location>
</feature>
<comment type="caution">
    <text evidence="3">The sequence shown here is derived from an EMBL/GenBank/DDBJ whole genome shotgun (WGS) entry which is preliminary data.</text>
</comment>
<dbReference type="Pfam" id="PF00577">
    <property type="entry name" value="Usher"/>
    <property type="match status" value="1"/>
</dbReference>
<evidence type="ECO:0000313" key="3">
    <source>
        <dbReference type="EMBL" id="MCL2892032.1"/>
    </source>
</evidence>
<dbReference type="RefSeq" id="WP_249243842.1">
    <property type="nucleotide sequence ID" value="NZ_JAKPBZ010000106.1"/>
</dbReference>
<dbReference type="InterPro" id="IPR042186">
    <property type="entry name" value="FimD_plug_dom"/>
</dbReference>
<feature type="domain" description="PapC-like C-terminal" evidence="2">
    <location>
        <begin position="699"/>
        <end position="760"/>
    </location>
</feature>
<feature type="chain" id="PRO_5045720264" evidence="1">
    <location>
        <begin position="27"/>
        <end position="780"/>
    </location>
</feature>
<dbReference type="PANTHER" id="PTHR30451:SF5">
    <property type="entry name" value="SLR0019 PROTEIN"/>
    <property type="match status" value="1"/>
</dbReference>
<proteinExistence type="predicted"/>
<dbReference type="InterPro" id="IPR043142">
    <property type="entry name" value="PapC-like_C_sf"/>
</dbReference>
<dbReference type="InterPro" id="IPR025949">
    <property type="entry name" value="PapC-like_C"/>
</dbReference>
<name>A0ABT0MQG4_9GAMM</name>
<dbReference type="Gene3D" id="2.60.40.2610">
    <property type="entry name" value="Outer membrane usher protein FimD, plug domain"/>
    <property type="match status" value="1"/>
</dbReference>